<keyword evidence="2" id="KW-1185">Reference proteome</keyword>
<name>A0ABW4NBS7_9SPHN</name>
<sequence length="212" mass="23744">MQQLDLPLPKPVSVRPEEFLVGPSNAQAVHAIEHWATWPVMTALLVGPRKSGRSLLARAFLATSGGTVIDDAHRSSEAELFHAWNRAQAEHRPQLLVADHAPPGWTIRLPDLKSRIAASPHLMIDHPDDVLVGDLLRYLFERRDLDVRDDVIGWLDRRLERTHLAVLRAVERIEEEADRRRVRRLSIPIARAALGGGGFIIDPSQEDGRDCG</sequence>
<proteinExistence type="predicted"/>
<organism evidence="1 2">
    <name type="scientific">Sphingomonas floccifaciens</name>
    <dbReference type="NCBI Taxonomy" id="1844115"/>
    <lineage>
        <taxon>Bacteria</taxon>
        <taxon>Pseudomonadati</taxon>
        <taxon>Pseudomonadota</taxon>
        <taxon>Alphaproteobacteria</taxon>
        <taxon>Sphingomonadales</taxon>
        <taxon>Sphingomonadaceae</taxon>
        <taxon>Sphingomonas</taxon>
    </lineage>
</organism>
<evidence type="ECO:0000313" key="1">
    <source>
        <dbReference type="EMBL" id="MFD1787193.1"/>
    </source>
</evidence>
<dbReference type="Proteomes" id="UP001597283">
    <property type="component" value="Unassembled WGS sequence"/>
</dbReference>
<comment type="caution">
    <text evidence="1">The sequence shown here is derived from an EMBL/GenBank/DDBJ whole genome shotgun (WGS) entry which is preliminary data.</text>
</comment>
<evidence type="ECO:0000313" key="2">
    <source>
        <dbReference type="Proteomes" id="UP001597283"/>
    </source>
</evidence>
<accession>A0ABW4NBS7</accession>
<reference evidence="2" key="1">
    <citation type="journal article" date="2019" name="Int. J. Syst. Evol. Microbiol.">
        <title>The Global Catalogue of Microorganisms (GCM) 10K type strain sequencing project: providing services to taxonomists for standard genome sequencing and annotation.</title>
        <authorList>
            <consortium name="The Broad Institute Genomics Platform"/>
            <consortium name="The Broad Institute Genome Sequencing Center for Infectious Disease"/>
            <person name="Wu L."/>
            <person name="Ma J."/>
        </authorList>
    </citation>
    <scope>NUCLEOTIDE SEQUENCE [LARGE SCALE GENOMIC DNA]</scope>
    <source>
        <strain evidence="2">Q85</strain>
    </source>
</reference>
<protein>
    <submittedName>
        <fullName evidence="1">Chromosomal replication initiator DnaA</fullName>
    </submittedName>
</protein>
<gene>
    <name evidence="1" type="ORF">ACFSC3_06390</name>
</gene>
<dbReference type="EMBL" id="JBHUFC010000002">
    <property type="protein sequence ID" value="MFD1787193.1"/>
    <property type="molecule type" value="Genomic_DNA"/>
</dbReference>
<dbReference type="InterPro" id="IPR027417">
    <property type="entry name" value="P-loop_NTPase"/>
</dbReference>
<dbReference type="SUPFAM" id="SSF52540">
    <property type="entry name" value="P-loop containing nucleoside triphosphate hydrolases"/>
    <property type="match status" value="1"/>
</dbReference>
<dbReference type="RefSeq" id="WP_380939554.1">
    <property type="nucleotide sequence ID" value="NZ_JBHUFC010000002.1"/>
</dbReference>
<dbReference type="Gene3D" id="1.10.8.60">
    <property type="match status" value="1"/>
</dbReference>